<sequence>MLGLPRNVLSRVLALHLRHSYPFYANGHSVISLGRNTLKMDEIYTNYKDVRYLTYSAQDIADWSYTLPEFVRVERPAEGWFLFSRSLGEKSSLLDKSELILTLRLLFAGASDKFCIFIKPTQCINVLLYFHFSITEGRVRNSWPLSQQRRSLVSGAALGFQAAAGMITAACCTGPDVQPDPTIYTEHIHLVLEAPKQHRPLYMTTNSGTPPNLASTSTDHDSDHLLAEELPPAYTAVADTRHGETTIEFGPSRPFQPPPPRPTPYTTPRWPQQPSATPTGGATWYRPATSGWQSNWTGGYPGQVHRSTTSVSTPRVGNRPPPPRHPAQGPSLSLSTPIRGDGDELFPSFTGSSSSYAPPPGPPPPDGANADTEFRRDFYSAGTDDTALLGGTSDQYERGAHSEEDARISSPRSPGGINGHATGNGILQDDGRPTEKPVPGHPLLNNGRVLVYPVGFECMKCQNTGYKHYDPSHPCSKCWQKYSKPFSGPIAYAPWGSSSSSSPTSPSGSILQPHSNLNLQRPLRVIGSKYPNSFSQNRNSLPPSSSYPGLTRSTTSPTSRPPPPTNPNQTFPPPQWSSNPQPPPPPTPQQRSSYRYTPTSGPPPPGALVVQAGDPRLGGRRCWRCDGTGAVSLFFFDSSTCDACGGMGRVFN</sequence>
<name>A0ACB8UCD1_9APHY</name>
<comment type="caution">
    <text evidence="1">The sequence shown here is derived from an EMBL/GenBank/DDBJ whole genome shotgun (WGS) entry which is preliminary data.</text>
</comment>
<protein>
    <submittedName>
        <fullName evidence="1">Uncharacterized protein</fullName>
    </submittedName>
</protein>
<gene>
    <name evidence="1" type="ORF">BDY19DRAFT_1046568</name>
</gene>
<dbReference type="Proteomes" id="UP001055072">
    <property type="component" value="Unassembled WGS sequence"/>
</dbReference>
<proteinExistence type="predicted"/>
<evidence type="ECO:0000313" key="2">
    <source>
        <dbReference type="Proteomes" id="UP001055072"/>
    </source>
</evidence>
<accession>A0ACB8UCD1</accession>
<evidence type="ECO:0000313" key="1">
    <source>
        <dbReference type="EMBL" id="KAI0091615.1"/>
    </source>
</evidence>
<organism evidence="1 2">
    <name type="scientific">Irpex rosettiformis</name>
    <dbReference type="NCBI Taxonomy" id="378272"/>
    <lineage>
        <taxon>Eukaryota</taxon>
        <taxon>Fungi</taxon>
        <taxon>Dikarya</taxon>
        <taxon>Basidiomycota</taxon>
        <taxon>Agaricomycotina</taxon>
        <taxon>Agaricomycetes</taxon>
        <taxon>Polyporales</taxon>
        <taxon>Irpicaceae</taxon>
        <taxon>Irpex</taxon>
    </lineage>
</organism>
<keyword evidence="2" id="KW-1185">Reference proteome</keyword>
<reference evidence="1" key="1">
    <citation type="journal article" date="2021" name="Environ. Microbiol.">
        <title>Gene family expansions and transcriptome signatures uncover fungal adaptations to wood decay.</title>
        <authorList>
            <person name="Hage H."/>
            <person name="Miyauchi S."/>
            <person name="Viragh M."/>
            <person name="Drula E."/>
            <person name="Min B."/>
            <person name="Chaduli D."/>
            <person name="Navarro D."/>
            <person name="Favel A."/>
            <person name="Norest M."/>
            <person name="Lesage-Meessen L."/>
            <person name="Balint B."/>
            <person name="Merenyi Z."/>
            <person name="de Eugenio L."/>
            <person name="Morin E."/>
            <person name="Martinez A.T."/>
            <person name="Baldrian P."/>
            <person name="Stursova M."/>
            <person name="Martinez M.J."/>
            <person name="Novotny C."/>
            <person name="Magnuson J.K."/>
            <person name="Spatafora J.W."/>
            <person name="Maurice S."/>
            <person name="Pangilinan J."/>
            <person name="Andreopoulos W."/>
            <person name="LaButti K."/>
            <person name="Hundley H."/>
            <person name="Na H."/>
            <person name="Kuo A."/>
            <person name="Barry K."/>
            <person name="Lipzen A."/>
            <person name="Henrissat B."/>
            <person name="Riley R."/>
            <person name="Ahrendt S."/>
            <person name="Nagy L.G."/>
            <person name="Grigoriev I.V."/>
            <person name="Martin F."/>
            <person name="Rosso M.N."/>
        </authorList>
    </citation>
    <scope>NUCLEOTIDE SEQUENCE</scope>
    <source>
        <strain evidence="1">CBS 384.51</strain>
    </source>
</reference>
<dbReference type="EMBL" id="MU274905">
    <property type="protein sequence ID" value="KAI0091615.1"/>
    <property type="molecule type" value="Genomic_DNA"/>
</dbReference>